<feature type="transmembrane region" description="Helical" evidence="1">
    <location>
        <begin position="224"/>
        <end position="246"/>
    </location>
</feature>
<feature type="transmembrane region" description="Helical" evidence="1">
    <location>
        <begin position="171"/>
        <end position="204"/>
    </location>
</feature>
<keyword evidence="1" id="KW-0472">Membrane</keyword>
<evidence type="ECO:0000256" key="1">
    <source>
        <dbReference type="SAM" id="Phobius"/>
    </source>
</evidence>
<organism evidence="2 3">
    <name type="scientific">Paracoccus haeundaensis</name>
    <dbReference type="NCBI Taxonomy" id="225362"/>
    <lineage>
        <taxon>Bacteria</taxon>
        <taxon>Pseudomonadati</taxon>
        <taxon>Pseudomonadota</taxon>
        <taxon>Alphaproteobacteria</taxon>
        <taxon>Rhodobacterales</taxon>
        <taxon>Paracoccaceae</taxon>
        <taxon>Paracoccus</taxon>
    </lineage>
</organism>
<dbReference type="InterPro" id="IPR058114">
    <property type="entry name" value="RcgA-like"/>
</dbReference>
<dbReference type="Proteomes" id="UP000304880">
    <property type="component" value="Unassembled WGS sequence"/>
</dbReference>
<feature type="transmembrane region" description="Helical" evidence="1">
    <location>
        <begin position="449"/>
        <end position="466"/>
    </location>
</feature>
<protein>
    <recommendedName>
        <fullName evidence="4">Transmembrane protein</fullName>
    </recommendedName>
</protein>
<keyword evidence="1" id="KW-0812">Transmembrane</keyword>
<proteinExistence type="predicted"/>
<reference evidence="2 3" key="1">
    <citation type="submission" date="2019-06" db="EMBL/GenBank/DDBJ databases">
        <authorList>
            <person name="Li J."/>
        </authorList>
    </citation>
    <scope>NUCLEOTIDE SEQUENCE [LARGE SCALE GENOMIC DNA]</scope>
    <source>
        <strain evidence="2 3">CGMCC 1.8012</strain>
    </source>
</reference>
<name>A0A5C4R4E3_9RHOB</name>
<feature type="transmembrane region" description="Helical" evidence="1">
    <location>
        <begin position="478"/>
        <end position="496"/>
    </location>
</feature>
<accession>A0A5C4R4E3</accession>
<feature type="transmembrane region" description="Helical" evidence="1">
    <location>
        <begin position="336"/>
        <end position="358"/>
    </location>
</feature>
<evidence type="ECO:0000313" key="2">
    <source>
        <dbReference type="EMBL" id="TNH38631.1"/>
    </source>
</evidence>
<keyword evidence="1" id="KW-1133">Transmembrane helix</keyword>
<sequence>MIKNGKFFVQPDAGGRDFKVLFKNLTAAGAGRPVDENGFPKGPWTADLLAEAISLIDANRAGIELRTVQLWFQDNDKGISPENIRWLARIFGCDDPKATSAWQAELSASQRQLVAQRRERQKSFVSSASEASNLEEIAVEVGDGIVIEADDDLPDDIQPKRRFSLARTSEAIFGGGSFLDLPVSVFAGAAVLGFMSVFLGVHSITYAENNGPLKQVGFFWAPNWTLLFMVFLPLFLGFCHEVIAFWKNEGRDLLVAASGSTEGNNGWLKKVEASPLTYWSVFLVCIGFAGLFQWVSVRLLPLIDGSRDYAIDWGSIGIIRPELTSVMAQAFFTGIAYLYMCLCFYLFFVGLILLYTLAYDYRDIKRQSERVDDDNLSDAILGVSAKISRGVFRCAISGILIAICMKLQSVYLVTDSSNIISWFVNDFLAVTVGNDTIFSSKDFSTPNQYTSMLIVMVTVFTFAYVISQVGLVRQFGSVRIKMAGCILSLVIAYTAIGMFDGFSIILGLSILLAAYGLFDPWLGSRSGIMERRVDVS</sequence>
<dbReference type="AlphaFoldDB" id="A0A5C4R4E3"/>
<dbReference type="NCBIfam" id="NF047336">
    <property type="entry name" value="conj_memb_RcgA"/>
    <property type="match status" value="1"/>
</dbReference>
<dbReference type="EMBL" id="VDDC01000026">
    <property type="protein sequence ID" value="TNH38631.1"/>
    <property type="molecule type" value="Genomic_DNA"/>
</dbReference>
<evidence type="ECO:0000313" key="3">
    <source>
        <dbReference type="Proteomes" id="UP000304880"/>
    </source>
</evidence>
<feature type="transmembrane region" description="Helical" evidence="1">
    <location>
        <begin position="276"/>
        <end position="295"/>
    </location>
</feature>
<evidence type="ECO:0008006" key="4">
    <source>
        <dbReference type="Google" id="ProtNLM"/>
    </source>
</evidence>
<gene>
    <name evidence="2" type="ORF">FHD67_14185</name>
</gene>
<comment type="caution">
    <text evidence="2">The sequence shown here is derived from an EMBL/GenBank/DDBJ whole genome shotgun (WGS) entry which is preliminary data.</text>
</comment>
<feature type="transmembrane region" description="Helical" evidence="1">
    <location>
        <begin position="390"/>
        <end position="413"/>
    </location>
</feature>
<keyword evidence="3" id="KW-1185">Reference proteome</keyword>